<dbReference type="Proteomes" id="UP000230069">
    <property type="component" value="Unassembled WGS sequence"/>
</dbReference>
<feature type="domain" description="GST C-terminal" evidence="6">
    <location>
        <begin position="91"/>
        <end position="223"/>
    </location>
</feature>
<comment type="similarity">
    <text evidence="2">Belongs to the GST superfamily. Tau family.</text>
</comment>
<evidence type="ECO:0000256" key="4">
    <source>
        <dbReference type="RuleBase" id="RU369102"/>
    </source>
</evidence>
<dbReference type="GO" id="GO:0005737">
    <property type="term" value="C:cytoplasm"/>
    <property type="evidence" value="ECO:0007669"/>
    <property type="project" value="TreeGrafter"/>
</dbReference>
<dbReference type="InterPro" id="IPR036249">
    <property type="entry name" value="Thioredoxin-like_sf"/>
</dbReference>
<comment type="catalytic activity">
    <reaction evidence="3 4">
        <text>RX + glutathione = an S-substituted glutathione + a halide anion + H(+)</text>
        <dbReference type="Rhea" id="RHEA:16437"/>
        <dbReference type="ChEBI" id="CHEBI:15378"/>
        <dbReference type="ChEBI" id="CHEBI:16042"/>
        <dbReference type="ChEBI" id="CHEBI:17792"/>
        <dbReference type="ChEBI" id="CHEBI:57925"/>
        <dbReference type="ChEBI" id="CHEBI:90779"/>
        <dbReference type="EC" id="2.5.1.18"/>
    </reaction>
</comment>
<dbReference type="PROSITE" id="PS50405">
    <property type="entry name" value="GST_CTER"/>
    <property type="match status" value="1"/>
</dbReference>
<dbReference type="EC" id="2.5.1.18" evidence="4"/>
<dbReference type="GO" id="GO:0006749">
    <property type="term" value="P:glutathione metabolic process"/>
    <property type="evidence" value="ECO:0007669"/>
    <property type="project" value="InterPro"/>
</dbReference>
<evidence type="ECO:0000313" key="7">
    <source>
        <dbReference type="EMBL" id="PIA62423.1"/>
    </source>
</evidence>
<evidence type="ECO:0000313" key="8">
    <source>
        <dbReference type="Proteomes" id="UP000230069"/>
    </source>
</evidence>
<dbReference type="Pfam" id="PF02798">
    <property type="entry name" value="GST_N"/>
    <property type="match status" value="1"/>
</dbReference>
<evidence type="ECO:0000259" key="6">
    <source>
        <dbReference type="PROSITE" id="PS50405"/>
    </source>
</evidence>
<sequence>MAAAATNVQLIGGWPSPFAMRPRIALNLKNVDYKYIEESFAPKSELLLKSNPVHKKIPVMIHNDQPICESLVIVQYIDEVFTSGPLLLPSDPYDRAIARFWATYIDTKWFSSLSGIAKAKTDAEKATATEGLTEGLALLEEAFGKISKGKGFFGGATIGYLDIALGSCLGWIRVAETVSGSNYIDETTTPGLYAWAERFSSDDAVKDLIPETDKLLGFAKKRFGTPAPAK</sequence>
<dbReference type="OrthoDB" id="1891655at2759"/>
<evidence type="ECO:0000256" key="1">
    <source>
        <dbReference type="ARBA" id="ARBA00022679"/>
    </source>
</evidence>
<dbReference type="Gene3D" id="3.40.30.10">
    <property type="entry name" value="Glutaredoxin"/>
    <property type="match status" value="1"/>
</dbReference>
<comment type="subcellular location">
    <subcellularLocation>
        <location evidence="4">Cytoplasm</location>
        <location evidence="4">Cytosol</location>
    </subcellularLocation>
</comment>
<dbReference type="EMBL" id="KZ305019">
    <property type="protein sequence ID" value="PIA62423.1"/>
    <property type="molecule type" value="Genomic_DNA"/>
</dbReference>
<evidence type="ECO:0000256" key="2">
    <source>
        <dbReference type="ARBA" id="ARBA00025743"/>
    </source>
</evidence>
<dbReference type="SFLD" id="SFLDG00358">
    <property type="entry name" value="Main_(cytGST)"/>
    <property type="match status" value="1"/>
</dbReference>
<dbReference type="AlphaFoldDB" id="A0A2G5F337"/>
<feature type="domain" description="GST N-terminal" evidence="5">
    <location>
        <begin position="6"/>
        <end position="85"/>
    </location>
</feature>
<name>A0A2G5F337_AQUCA</name>
<dbReference type="Pfam" id="PF13410">
    <property type="entry name" value="GST_C_2"/>
    <property type="match status" value="1"/>
</dbReference>
<dbReference type="SUPFAM" id="SSF47616">
    <property type="entry name" value="GST C-terminal domain-like"/>
    <property type="match status" value="1"/>
</dbReference>
<dbReference type="CDD" id="cd03185">
    <property type="entry name" value="GST_C_Tau"/>
    <property type="match status" value="1"/>
</dbReference>
<dbReference type="InterPro" id="IPR004045">
    <property type="entry name" value="Glutathione_S-Trfase_N"/>
</dbReference>
<dbReference type="FunFam" id="3.40.30.10:FF:000044">
    <property type="entry name" value="Glutathione S-transferase GSTU6"/>
    <property type="match status" value="1"/>
</dbReference>
<proteinExistence type="inferred from homology"/>
<reference evidence="7 8" key="1">
    <citation type="submission" date="2017-09" db="EMBL/GenBank/DDBJ databases">
        <title>WGS assembly of Aquilegia coerulea Goldsmith.</title>
        <authorList>
            <person name="Hodges S."/>
            <person name="Kramer E."/>
            <person name="Nordborg M."/>
            <person name="Tomkins J."/>
            <person name="Borevitz J."/>
            <person name="Derieg N."/>
            <person name="Yan J."/>
            <person name="Mihaltcheva S."/>
            <person name="Hayes R.D."/>
            <person name="Rokhsar D."/>
        </authorList>
    </citation>
    <scope>NUCLEOTIDE SEQUENCE [LARGE SCALE GENOMIC DNA]</scope>
    <source>
        <strain evidence="8">cv. Goldsmith</strain>
    </source>
</reference>
<dbReference type="CDD" id="cd03058">
    <property type="entry name" value="GST_N_Tau"/>
    <property type="match status" value="1"/>
</dbReference>
<dbReference type="InterPro" id="IPR040079">
    <property type="entry name" value="Glutathione_S-Trfase"/>
</dbReference>
<dbReference type="InterPro" id="IPR036282">
    <property type="entry name" value="Glutathione-S-Trfase_C_sf"/>
</dbReference>
<accession>A0A2G5F337</accession>
<organism evidence="7 8">
    <name type="scientific">Aquilegia coerulea</name>
    <name type="common">Rocky mountain columbine</name>
    <dbReference type="NCBI Taxonomy" id="218851"/>
    <lineage>
        <taxon>Eukaryota</taxon>
        <taxon>Viridiplantae</taxon>
        <taxon>Streptophyta</taxon>
        <taxon>Embryophyta</taxon>
        <taxon>Tracheophyta</taxon>
        <taxon>Spermatophyta</taxon>
        <taxon>Magnoliopsida</taxon>
        <taxon>Ranunculales</taxon>
        <taxon>Ranunculaceae</taxon>
        <taxon>Thalictroideae</taxon>
        <taxon>Aquilegia</taxon>
    </lineage>
</organism>
<dbReference type="FunCoup" id="A0A2G5F337">
    <property type="interactions" value="286"/>
</dbReference>
<protein>
    <recommendedName>
        <fullName evidence="4">Glutathione S-transferase</fullName>
        <ecNumber evidence="4">2.5.1.18</ecNumber>
    </recommendedName>
</protein>
<keyword evidence="4" id="KW-0963">Cytoplasm</keyword>
<gene>
    <name evidence="7" type="ORF">AQUCO_00200440v1</name>
</gene>
<evidence type="ECO:0000256" key="3">
    <source>
        <dbReference type="ARBA" id="ARBA00047960"/>
    </source>
</evidence>
<dbReference type="SUPFAM" id="SSF52833">
    <property type="entry name" value="Thioredoxin-like"/>
    <property type="match status" value="1"/>
</dbReference>
<dbReference type="PANTHER" id="PTHR11260:SF615">
    <property type="entry name" value="GLUTATHIONE S-TRANSFERASE U17"/>
    <property type="match status" value="1"/>
</dbReference>
<dbReference type="GO" id="GO:0009407">
    <property type="term" value="P:toxin catabolic process"/>
    <property type="evidence" value="ECO:0007669"/>
    <property type="project" value="UniProtKB-ARBA"/>
</dbReference>
<dbReference type="STRING" id="218851.A0A2G5F337"/>
<dbReference type="InterPro" id="IPR045074">
    <property type="entry name" value="GST_C_Tau"/>
</dbReference>
<dbReference type="PROSITE" id="PS50404">
    <property type="entry name" value="GST_NTER"/>
    <property type="match status" value="1"/>
</dbReference>
<dbReference type="SFLD" id="SFLDS00019">
    <property type="entry name" value="Glutathione_Transferase_(cytos"/>
    <property type="match status" value="1"/>
</dbReference>
<dbReference type="SFLD" id="SFLDG01152">
    <property type="entry name" value="Main.3:_Omega-_and_Tau-like"/>
    <property type="match status" value="1"/>
</dbReference>
<comment type="function">
    <text evidence="4">Is involved in the conjugation of reduced glutathione to a wide number of exogenous and endogenous hydrophobic electrophiles.</text>
</comment>
<evidence type="ECO:0000259" key="5">
    <source>
        <dbReference type="PROSITE" id="PS50404"/>
    </source>
</evidence>
<dbReference type="Gene3D" id="1.20.1050.10">
    <property type="match status" value="1"/>
</dbReference>
<keyword evidence="8" id="KW-1185">Reference proteome</keyword>
<dbReference type="InParanoid" id="A0A2G5F337"/>
<dbReference type="FunFam" id="1.20.1050.10:FF:000016">
    <property type="entry name" value="Glutathione S-transferase U9"/>
    <property type="match status" value="1"/>
</dbReference>
<dbReference type="InterPro" id="IPR010987">
    <property type="entry name" value="Glutathione-S-Trfase_C-like"/>
</dbReference>
<dbReference type="InterPro" id="IPR045073">
    <property type="entry name" value="Omega/Tau-like"/>
</dbReference>
<dbReference type="PANTHER" id="PTHR11260">
    <property type="entry name" value="GLUTATHIONE S-TRANSFERASE, GST, SUPERFAMILY, GST DOMAIN CONTAINING"/>
    <property type="match status" value="1"/>
</dbReference>
<dbReference type="GO" id="GO:0004364">
    <property type="term" value="F:glutathione transferase activity"/>
    <property type="evidence" value="ECO:0007669"/>
    <property type="project" value="UniProtKB-EC"/>
</dbReference>
<keyword evidence="1 4" id="KW-0808">Transferase</keyword>